<name>A0ABW9QW82_9ACTN</name>
<evidence type="ECO:0000313" key="11">
    <source>
        <dbReference type="EMBL" id="MST33786.1"/>
    </source>
</evidence>
<keyword evidence="6 8" id="KW-1133">Transmembrane helix</keyword>
<dbReference type="Proteomes" id="UP000437736">
    <property type="component" value="Unassembled WGS sequence"/>
</dbReference>
<dbReference type="Pfam" id="PF00528">
    <property type="entry name" value="BPD_transp_1"/>
    <property type="match status" value="1"/>
</dbReference>
<reference evidence="11 12" key="1">
    <citation type="submission" date="2019-11" db="EMBL/GenBank/DDBJ databases">
        <title>Acidiferrimicrobium australis gen. nov., sp. nov., an acidophilic and obligately heterotrophic, member of the Actinobacteria that catalyses dissimilatory oxido- reduction of iron isolated from metal-rich acidic water in Chile.</title>
        <authorList>
            <person name="Gonzalez D."/>
            <person name="Huber K."/>
            <person name="Hedrich S."/>
            <person name="Rojas-Villalobos C."/>
            <person name="Quatrini R."/>
            <person name="Dinamarca M.A."/>
            <person name="Schwarz A."/>
            <person name="Canales C."/>
            <person name="Nancucheo I."/>
        </authorList>
    </citation>
    <scope>NUCLEOTIDE SEQUENCE [LARGE SCALE GENOMIC DNA]</scope>
    <source>
        <strain evidence="11 12">USS-CCA1</strain>
    </source>
</reference>
<dbReference type="PANTHER" id="PTHR43848:SF2">
    <property type="entry name" value="PUTRESCINE TRANSPORT SYSTEM PERMEASE PROTEIN POTI"/>
    <property type="match status" value="1"/>
</dbReference>
<dbReference type="InterPro" id="IPR051789">
    <property type="entry name" value="Bact_Polyamine_Transport"/>
</dbReference>
<keyword evidence="7 8" id="KW-0472">Membrane</keyword>
<feature type="region of interest" description="Disordered" evidence="9">
    <location>
        <begin position="1"/>
        <end position="26"/>
    </location>
</feature>
<gene>
    <name evidence="11" type="ORF">GHK86_13800</name>
</gene>
<evidence type="ECO:0000256" key="1">
    <source>
        <dbReference type="ARBA" id="ARBA00004651"/>
    </source>
</evidence>
<comment type="subcellular location">
    <subcellularLocation>
        <location evidence="1 8">Cell membrane</location>
        <topology evidence="1 8">Multi-pass membrane protein</topology>
    </subcellularLocation>
</comment>
<evidence type="ECO:0000256" key="4">
    <source>
        <dbReference type="ARBA" id="ARBA00022475"/>
    </source>
</evidence>
<keyword evidence="3 8" id="KW-0813">Transport</keyword>
<evidence type="ECO:0000313" key="12">
    <source>
        <dbReference type="Proteomes" id="UP000437736"/>
    </source>
</evidence>
<feature type="transmembrane region" description="Helical" evidence="8">
    <location>
        <begin position="212"/>
        <end position="233"/>
    </location>
</feature>
<keyword evidence="5 8" id="KW-0812">Transmembrane</keyword>
<dbReference type="InterPro" id="IPR035906">
    <property type="entry name" value="MetI-like_sf"/>
</dbReference>
<organism evidence="11 12">
    <name type="scientific">Acidiferrimicrobium australe</name>
    <dbReference type="NCBI Taxonomy" id="2664430"/>
    <lineage>
        <taxon>Bacteria</taxon>
        <taxon>Bacillati</taxon>
        <taxon>Actinomycetota</taxon>
        <taxon>Acidimicrobiia</taxon>
        <taxon>Acidimicrobiales</taxon>
        <taxon>Acidimicrobiaceae</taxon>
        <taxon>Acidiferrimicrobium</taxon>
    </lineage>
</organism>
<dbReference type="InterPro" id="IPR000515">
    <property type="entry name" value="MetI-like"/>
</dbReference>
<evidence type="ECO:0000256" key="3">
    <source>
        <dbReference type="ARBA" id="ARBA00022448"/>
    </source>
</evidence>
<feature type="domain" description="ABC transmembrane type-1" evidence="10">
    <location>
        <begin position="93"/>
        <end position="237"/>
    </location>
</feature>
<dbReference type="PROSITE" id="PS50928">
    <property type="entry name" value="ABC_TM1"/>
    <property type="match status" value="1"/>
</dbReference>
<sequence>MSTLLTPPTAEPAASPEAPPPAAPPHRRRWTRAILPAYSWLVIAYLVFPIAIMIVYSFNQSAGGLPQVSFAWNGATLRWYRQWNQVPGLTSAFWLSIRLAIASAVFATVIGTLLALALVRYRRPQFRGKALVEQTLFVNIAAPEIVLGASLLGLFVSMNLARGFFTLLVSHVMFSIAYVAITVRARLAGFDPSLEEAAGDLGAHPLTTFRKVTLPLILPGVMAGALMAFALSIDDFV</sequence>
<dbReference type="EMBL" id="WJHE01000724">
    <property type="protein sequence ID" value="MST33786.1"/>
    <property type="molecule type" value="Genomic_DNA"/>
</dbReference>
<proteinExistence type="inferred from homology"/>
<dbReference type="SUPFAM" id="SSF161098">
    <property type="entry name" value="MetI-like"/>
    <property type="match status" value="1"/>
</dbReference>
<feature type="compositionally biased region" description="Low complexity" evidence="9">
    <location>
        <begin position="1"/>
        <end position="16"/>
    </location>
</feature>
<evidence type="ECO:0000256" key="2">
    <source>
        <dbReference type="ARBA" id="ARBA00007069"/>
    </source>
</evidence>
<feature type="transmembrane region" description="Helical" evidence="8">
    <location>
        <begin position="136"/>
        <end position="158"/>
    </location>
</feature>
<dbReference type="CDD" id="cd06261">
    <property type="entry name" value="TM_PBP2"/>
    <property type="match status" value="1"/>
</dbReference>
<dbReference type="PANTHER" id="PTHR43848">
    <property type="entry name" value="PUTRESCINE TRANSPORT SYSTEM PERMEASE PROTEIN POTI"/>
    <property type="match status" value="1"/>
</dbReference>
<comment type="caution">
    <text evidence="11">The sequence shown here is derived from an EMBL/GenBank/DDBJ whole genome shotgun (WGS) entry which is preliminary data.</text>
</comment>
<dbReference type="Gene3D" id="1.10.3720.10">
    <property type="entry name" value="MetI-like"/>
    <property type="match status" value="1"/>
</dbReference>
<accession>A0ABW9QW82</accession>
<comment type="similarity">
    <text evidence="2">Belongs to the binding-protein-dependent transport system permease family. CysTW subfamily.</text>
</comment>
<feature type="non-terminal residue" evidence="11">
    <location>
        <position position="237"/>
    </location>
</feature>
<evidence type="ECO:0000256" key="5">
    <source>
        <dbReference type="ARBA" id="ARBA00022692"/>
    </source>
</evidence>
<keyword evidence="12" id="KW-1185">Reference proteome</keyword>
<evidence type="ECO:0000256" key="8">
    <source>
        <dbReference type="RuleBase" id="RU363032"/>
    </source>
</evidence>
<evidence type="ECO:0000259" key="10">
    <source>
        <dbReference type="PROSITE" id="PS50928"/>
    </source>
</evidence>
<keyword evidence="4" id="KW-1003">Cell membrane</keyword>
<evidence type="ECO:0000256" key="9">
    <source>
        <dbReference type="SAM" id="MobiDB-lite"/>
    </source>
</evidence>
<evidence type="ECO:0000256" key="7">
    <source>
        <dbReference type="ARBA" id="ARBA00023136"/>
    </source>
</evidence>
<feature type="transmembrane region" description="Helical" evidence="8">
    <location>
        <begin position="92"/>
        <end position="116"/>
    </location>
</feature>
<feature type="transmembrane region" description="Helical" evidence="8">
    <location>
        <begin position="37"/>
        <end position="58"/>
    </location>
</feature>
<feature type="transmembrane region" description="Helical" evidence="8">
    <location>
        <begin position="164"/>
        <end position="183"/>
    </location>
</feature>
<evidence type="ECO:0000256" key="6">
    <source>
        <dbReference type="ARBA" id="ARBA00022989"/>
    </source>
</evidence>
<protein>
    <submittedName>
        <fullName evidence="11">ABC transporter permease subunit</fullName>
    </submittedName>
</protein>